<feature type="domain" description="2EXR" evidence="2">
    <location>
        <begin position="101"/>
        <end position="176"/>
    </location>
</feature>
<dbReference type="OrthoDB" id="3596450at2759"/>
<keyword evidence="4" id="KW-1185">Reference proteome</keyword>
<gene>
    <name evidence="3" type="ORF">M406DRAFT_331637</name>
</gene>
<proteinExistence type="predicted"/>
<name>A0A9P5CLH3_CRYP1</name>
<evidence type="ECO:0000313" key="3">
    <source>
        <dbReference type="EMBL" id="KAF3763068.1"/>
    </source>
</evidence>
<dbReference type="Proteomes" id="UP000803844">
    <property type="component" value="Unassembled WGS sequence"/>
</dbReference>
<dbReference type="EMBL" id="MU032349">
    <property type="protein sequence ID" value="KAF3763068.1"/>
    <property type="molecule type" value="Genomic_DNA"/>
</dbReference>
<protein>
    <recommendedName>
        <fullName evidence="2">2EXR domain-containing protein</fullName>
    </recommendedName>
</protein>
<feature type="region of interest" description="Disordered" evidence="1">
    <location>
        <begin position="124"/>
        <end position="144"/>
    </location>
</feature>
<accession>A0A9P5CLH3</accession>
<dbReference type="GeneID" id="63837783"/>
<reference evidence="3" key="1">
    <citation type="journal article" date="2020" name="Phytopathology">
        <title>Genome sequence of the chestnut blight fungus Cryphonectria parasitica EP155: A fundamental resource for an archetypical invasive plant pathogen.</title>
        <authorList>
            <person name="Crouch J.A."/>
            <person name="Dawe A."/>
            <person name="Aerts A."/>
            <person name="Barry K."/>
            <person name="Churchill A.C.L."/>
            <person name="Grimwood J."/>
            <person name="Hillman B."/>
            <person name="Milgroom M.G."/>
            <person name="Pangilinan J."/>
            <person name="Smith M."/>
            <person name="Salamov A."/>
            <person name="Schmutz J."/>
            <person name="Yadav J."/>
            <person name="Grigoriev I.V."/>
            <person name="Nuss D."/>
        </authorList>
    </citation>
    <scope>NUCLEOTIDE SEQUENCE</scope>
    <source>
        <strain evidence="3">EP155</strain>
    </source>
</reference>
<feature type="compositionally biased region" description="Basic and acidic residues" evidence="1">
    <location>
        <begin position="129"/>
        <end position="138"/>
    </location>
</feature>
<evidence type="ECO:0000256" key="1">
    <source>
        <dbReference type="SAM" id="MobiDB-lite"/>
    </source>
</evidence>
<evidence type="ECO:0000313" key="4">
    <source>
        <dbReference type="Proteomes" id="UP000803844"/>
    </source>
</evidence>
<evidence type="ECO:0000259" key="2">
    <source>
        <dbReference type="Pfam" id="PF20150"/>
    </source>
</evidence>
<dbReference type="Pfam" id="PF20150">
    <property type="entry name" value="2EXR"/>
    <property type="match status" value="1"/>
</dbReference>
<dbReference type="InterPro" id="IPR045518">
    <property type="entry name" value="2EXR"/>
</dbReference>
<dbReference type="AlphaFoldDB" id="A0A9P5CLH3"/>
<comment type="caution">
    <text evidence="3">The sequence shown here is derived from an EMBL/GenBank/DDBJ whole genome shotgun (WGS) entry which is preliminary data.</text>
</comment>
<dbReference type="RefSeq" id="XP_040774047.1">
    <property type="nucleotide sequence ID" value="XM_040920654.1"/>
</dbReference>
<organism evidence="3 4">
    <name type="scientific">Cryphonectria parasitica (strain ATCC 38755 / EP155)</name>
    <dbReference type="NCBI Taxonomy" id="660469"/>
    <lineage>
        <taxon>Eukaryota</taxon>
        <taxon>Fungi</taxon>
        <taxon>Dikarya</taxon>
        <taxon>Ascomycota</taxon>
        <taxon>Pezizomycotina</taxon>
        <taxon>Sordariomycetes</taxon>
        <taxon>Sordariomycetidae</taxon>
        <taxon>Diaporthales</taxon>
        <taxon>Cryphonectriaceae</taxon>
        <taxon>Cryphonectria-Endothia species complex</taxon>
        <taxon>Cryphonectria</taxon>
    </lineage>
</organism>
<sequence>MFEPRSNPFVEKTWSLKRNGPTATYIRKPDGTLGRAPLSPNYTCWTPPNVLPRVAAERAAAYDLRLWQISRNADEYKARKAAARAKWRRERQAWLDASPIFHPFSLLPLEIRLQIWEQAATDPDPTDVVLRDPPRDRPPQQSLSFRADANVPQILLVNREAYRATRRFFQRAFKDHSDGGVLTRTYKWATSRRLSSR</sequence>